<keyword evidence="3 4" id="KW-0408">Iron</keyword>
<dbReference type="InterPro" id="IPR015170">
    <property type="entry name" value="DUF1924_SHP"/>
</dbReference>
<evidence type="ECO:0000256" key="3">
    <source>
        <dbReference type="ARBA" id="ARBA00023004"/>
    </source>
</evidence>
<dbReference type="GO" id="GO:0009055">
    <property type="term" value="F:electron transfer activity"/>
    <property type="evidence" value="ECO:0007669"/>
    <property type="project" value="InterPro"/>
</dbReference>
<organism evidence="7 8">
    <name type="scientific">Thiocapsa roseopersicina</name>
    <dbReference type="NCBI Taxonomy" id="1058"/>
    <lineage>
        <taxon>Bacteria</taxon>
        <taxon>Pseudomonadati</taxon>
        <taxon>Pseudomonadota</taxon>
        <taxon>Gammaproteobacteria</taxon>
        <taxon>Chromatiales</taxon>
        <taxon>Chromatiaceae</taxon>
        <taxon>Thiocapsa</taxon>
    </lineage>
</organism>
<dbReference type="STRING" id="1058.SAMN05421783_11511"/>
<evidence type="ECO:0000313" key="7">
    <source>
        <dbReference type="EMBL" id="SDX14011.1"/>
    </source>
</evidence>
<feature type="chain" id="PRO_5011776524" description="Cytochrome c domain-containing protein" evidence="5">
    <location>
        <begin position="28"/>
        <end position="122"/>
    </location>
</feature>
<dbReference type="Pfam" id="PF09086">
    <property type="entry name" value="DUF1924"/>
    <property type="match status" value="1"/>
</dbReference>
<name>A0A1H2Z9I5_THIRO</name>
<accession>A0A1H2Z9I5</accession>
<sequence>MKPDMKTNLAVLILVCGASAGPTASFAGDAAAGAAAWTKEYPQTDGSPARSCVTCHGRDLTKPGQHAVTNKVIEPLAPSVNPQRLTDQAKVEKWLLRNCRWTLGRECTPVEKADFISYIQTR</sequence>
<dbReference type="SUPFAM" id="SSF46626">
    <property type="entry name" value="Cytochrome c"/>
    <property type="match status" value="1"/>
</dbReference>
<dbReference type="AlphaFoldDB" id="A0A1H2Z9I5"/>
<feature type="signal peptide" evidence="5">
    <location>
        <begin position="1"/>
        <end position="27"/>
    </location>
</feature>
<evidence type="ECO:0000256" key="1">
    <source>
        <dbReference type="ARBA" id="ARBA00022617"/>
    </source>
</evidence>
<dbReference type="Proteomes" id="UP000198816">
    <property type="component" value="Unassembled WGS sequence"/>
</dbReference>
<dbReference type="InterPro" id="IPR036909">
    <property type="entry name" value="Cyt_c-like_dom_sf"/>
</dbReference>
<dbReference type="Gene3D" id="1.10.760.10">
    <property type="entry name" value="Cytochrome c-like domain"/>
    <property type="match status" value="1"/>
</dbReference>
<keyword evidence="2 4" id="KW-0479">Metal-binding</keyword>
<gene>
    <name evidence="7" type="ORF">SAMN05421783_11511</name>
</gene>
<dbReference type="InterPro" id="IPR009056">
    <property type="entry name" value="Cyt_c-like_dom"/>
</dbReference>
<keyword evidence="5" id="KW-0732">Signal</keyword>
<evidence type="ECO:0000256" key="5">
    <source>
        <dbReference type="SAM" id="SignalP"/>
    </source>
</evidence>
<dbReference type="PROSITE" id="PS51007">
    <property type="entry name" value="CYTC"/>
    <property type="match status" value="1"/>
</dbReference>
<dbReference type="EMBL" id="FNNZ01000015">
    <property type="protein sequence ID" value="SDX14011.1"/>
    <property type="molecule type" value="Genomic_DNA"/>
</dbReference>
<keyword evidence="1 4" id="KW-0349">Heme</keyword>
<dbReference type="GO" id="GO:0020037">
    <property type="term" value="F:heme binding"/>
    <property type="evidence" value="ECO:0007669"/>
    <property type="project" value="InterPro"/>
</dbReference>
<reference evidence="8" key="1">
    <citation type="submission" date="2016-10" db="EMBL/GenBank/DDBJ databases">
        <authorList>
            <person name="Varghese N."/>
            <person name="Submissions S."/>
        </authorList>
    </citation>
    <scope>NUCLEOTIDE SEQUENCE [LARGE SCALE GENOMIC DNA]</scope>
    <source>
        <strain evidence="8">DSM 217</strain>
    </source>
</reference>
<dbReference type="GO" id="GO:0046872">
    <property type="term" value="F:metal ion binding"/>
    <property type="evidence" value="ECO:0007669"/>
    <property type="project" value="UniProtKB-KW"/>
</dbReference>
<feature type="domain" description="Cytochrome c" evidence="6">
    <location>
        <begin position="28"/>
        <end position="122"/>
    </location>
</feature>
<evidence type="ECO:0000256" key="4">
    <source>
        <dbReference type="PROSITE-ProRule" id="PRU00433"/>
    </source>
</evidence>
<evidence type="ECO:0000259" key="6">
    <source>
        <dbReference type="PROSITE" id="PS51007"/>
    </source>
</evidence>
<keyword evidence="8" id="KW-1185">Reference proteome</keyword>
<evidence type="ECO:0000256" key="2">
    <source>
        <dbReference type="ARBA" id="ARBA00022723"/>
    </source>
</evidence>
<proteinExistence type="predicted"/>
<evidence type="ECO:0000313" key="8">
    <source>
        <dbReference type="Proteomes" id="UP000198816"/>
    </source>
</evidence>
<protein>
    <recommendedName>
        <fullName evidence="6">Cytochrome c domain-containing protein</fullName>
    </recommendedName>
</protein>